<keyword evidence="5 10" id="KW-0812">Transmembrane</keyword>
<dbReference type="InterPro" id="IPR039426">
    <property type="entry name" value="TonB-dep_rcpt-like"/>
</dbReference>
<evidence type="ECO:0000256" key="11">
    <source>
        <dbReference type="RuleBase" id="RU003357"/>
    </source>
</evidence>
<dbReference type="InterPro" id="IPR010105">
    <property type="entry name" value="TonB_sidphr_rcpt"/>
</dbReference>
<evidence type="ECO:0000256" key="6">
    <source>
        <dbReference type="ARBA" id="ARBA00023077"/>
    </source>
</evidence>
<dbReference type="SUPFAM" id="SSF56935">
    <property type="entry name" value="Porins"/>
    <property type="match status" value="1"/>
</dbReference>
<reference evidence="15" key="1">
    <citation type="submission" date="2023-07" db="EMBL/GenBank/DDBJ databases">
        <title>Shewanella mangrovi sp. nov., an acetaldehyde- degrading bacterium isolated from mangrove sediment.</title>
        <authorList>
            <person name="Liu Y."/>
        </authorList>
    </citation>
    <scope>NUCLEOTIDE SEQUENCE [LARGE SCALE GENOMIC DNA]</scope>
    <source>
        <strain evidence="15">C32</strain>
    </source>
</reference>
<evidence type="ECO:0000256" key="2">
    <source>
        <dbReference type="ARBA" id="ARBA00009810"/>
    </source>
</evidence>
<dbReference type="InterPro" id="IPR037066">
    <property type="entry name" value="Plug_dom_sf"/>
</dbReference>
<keyword evidence="15" id="KW-1185">Reference proteome</keyword>
<evidence type="ECO:0000313" key="14">
    <source>
        <dbReference type="EMBL" id="MCS4555561.1"/>
    </source>
</evidence>
<dbReference type="Proteomes" id="UP001201549">
    <property type="component" value="Unassembled WGS sequence"/>
</dbReference>
<evidence type="ECO:0000256" key="9">
    <source>
        <dbReference type="ARBA" id="ARBA00023237"/>
    </source>
</evidence>
<keyword evidence="7 10" id="KW-0472">Membrane</keyword>
<keyword evidence="6 11" id="KW-0798">TonB box</keyword>
<keyword evidence="4 10" id="KW-1134">Transmembrane beta strand</keyword>
<dbReference type="Pfam" id="PF00593">
    <property type="entry name" value="TonB_dep_Rec_b-barrel"/>
    <property type="match status" value="1"/>
</dbReference>
<evidence type="ECO:0000256" key="8">
    <source>
        <dbReference type="ARBA" id="ARBA00023170"/>
    </source>
</evidence>
<sequence>MQWFRSAVSAVVVANLYHGVGYAAEQPDTDNIERIAVVGSIQKNSSSATGLDLSIRETPQSVTVIDNSYIERFKLDTINRVMEFTPGVTVEQAETDRSVLTARGFEISNIQIDGIGAPFYSDVLYGPTDMSLYERVEVVRGANGLTAGVGNPSATVNLVRKRPTAETKGYVSLSAGRWDNYRLEADVSGSMTDTVRGRFVGSYSEGNSYINLYEKQLAAAYGVVEADLSNATLLTVGAQYQENKPDSPMWGALTTMYADGTPTHFDRSSSTAARWSYWNIANTEAFAELKHDFFNGWESVARYSYRHQNQSGQLFYVLGSIAPETNAGLYGYGNGYSADGDSHQVDLSLKGSYQLFGRSHELVMGAGWIRHELEDLSLYDVEAGYTNIPDFTQWDGNVPSPVFDDTPNGTDMNDTQASVYFANRFHLTDKLTAIVGGRYIDYKSRGESYGSNEDSDESRFIPYGGLVYDLSANLSLYTSIAKTFRAQTEFDVNHNRLAPTTGQTLEGGIKGEFFDGALNFTAAVFDNDYKNLAENMGRNAQGQSYYRGADFESQGFEVEVNGQLTSELKLLASYTQQSIEDEQGEDTRTYLPEKSAKAMLQYTPEWLPDLSVGTNARWQSSVYRDYSVARLTQGSYLLVGAFARYQVAQNVSVNLNVDNITDKTYYNSLNYGQAFYGTPMNYTASVRWSF</sequence>
<evidence type="ECO:0000256" key="7">
    <source>
        <dbReference type="ARBA" id="ARBA00023136"/>
    </source>
</evidence>
<evidence type="ECO:0000256" key="1">
    <source>
        <dbReference type="ARBA" id="ARBA00004571"/>
    </source>
</evidence>
<evidence type="ECO:0000256" key="5">
    <source>
        <dbReference type="ARBA" id="ARBA00022692"/>
    </source>
</evidence>
<keyword evidence="3 10" id="KW-0813">Transport</keyword>
<dbReference type="Gene3D" id="2.40.170.20">
    <property type="entry name" value="TonB-dependent receptor, beta-barrel domain"/>
    <property type="match status" value="1"/>
</dbReference>
<dbReference type="EMBL" id="JAKOGG010000002">
    <property type="protein sequence ID" value="MCS4555561.1"/>
    <property type="molecule type" value="Genomic_DNA"/>
</dbReference>
<feature type="domain" description="TonB-dependent receptor-like beta-barrel" evidence="12">
    <location>
        <begin position="253"/>
        <end position="660"/>
    </location>
</feature>
<dbReference type="Pfam" id="PF07715">
    <property type="entry name" value="Plug"/>
    <property type="match status" value="1"/>
</dbReference>
<name>A0ABT2FHW4_9GAMM</name>
<dbReference type="InterPro" id="IPR000531">
    <property type="entry name" value="Beta-barrel_TonB"/>
</dbReference>
<evidence type="ECO:0000259" key="13">
    <source>
        <dbReference type="Pfam" id="PF07715"/>
    </source>
</evidence>
<comment type="subcellular location">
    <subcellularLocation>
        <location evidence="1 10">Cell outer membrane</location>
        <topology evidence="1 10">Multi-pass membrane protein</topology>
    </subcellularLocation>
</comment>
<proteinExistence type="inferred from homology"/>
<dbReference type="RefSeq" id="WP_238894959.1">
    <property type="nucleotide sequence ID" value="NZ_JAKOGG010000002.1"/>
</dbReference>
<organism evidence="14 15">
    <name type="scientific">Shewanella electrica</name>
    <dbReference type="NCBI Taxonomy" id="515560"/>
    <lineage>
        <taxon>Bacteria</taxon>
        <taxon>Pseudomonadati</taxon>
        <taxon>Pseudomonadota</taxon>
        <taxon>Gammaproteobacteria</taxon>
        <taxon>Alteromonadales</taxon>
        <taxon>Shewanellaceae</taxon>
        <taxon>Shewanella</taxon>
    </lineage>
</organism>
<dbReference type="PANTHER" id="PTHR32552">
    <property type="entry name" value="FERRICHROME IRON RECEPTOR-RELATED"/>
    <property type="match status" value="1"/>
</dbReference>
<protein>
    <submittedName>
        <fullName evidence="14">TonB-dependent siderophore receptor</fullName>
    </submittedName>
</protein>
<feature type="domain" description="TonB-dependent receptor plug" evidence="13">
    <location>
        <begin position="55"/>
        <end position="153"/>
    </location>
</feature>
<comment type="caution">
    <text evidence="14">The sequence shown here is derived from an EMBL/GenBank/DDBJ whole genome shotgun (WGS) entry which is preliminary data.</text>
</comment>
<dbReference type="Gene3D" id="2.170.130.10">
    <property type="entry name" value="TonB-dependent receptor, plug domain"/>
    <property type="match status" value="1"/>
</dbReference>
<keyword evidence="9 10" id="KW-0998">Cell outer membrane</keyword>
<keyword evidence="8 14" id="KW-0675">Receptor</keyword>
<evidence type="ECO:0000259" key="12">
    <source>
        <dbReference type="Pfam" id="PF00593"/>
    </source>
</evidence>
<dbReference type="PROSITE" id="PS52016">
    <property type="entry name" value="TONB_DEPENDENT_REC_3"/>
    <property type="match status" value="1"/>
</dbReference>
<comment type="similarity">
    <text evidence="2 10 11">Belongs to the TonB-dependent receptor family.</text>
</comment>
<gene>
    <name evidence="14" type="ORF">L9G74_03865</name>
</gene>
<evidence type="ECO:0000256" key="3">
    <source>
        <dbReference type="ARBA" id="ARBA00022448"/>
    </source>
</evidence>
<evidence type="ECO:0000256" key="4">
    <source>
        <dbReference type="ARBA" id="ARBA00022452"/>
    </source>
</evidence>
<evidence type="ECO:0000313" key="15">
    <source>
        <dbReference type="Proteomes" id="UP001201549"/>
    </source>
</evidence>
<dbReference type="PANTHER" id="PTHR32552:SF74">
    <property type="entry name" value="HYDROXAMATE SIDEROPHORE RECEPTOR FHUE"/>
    <property type="match status" value="1"/>
</dbReference>
<dbReference type="NCBIfam" id="TIGR01783">
    <property type="entry name" value="TonB-siderophor"/>
    <property type="match status" value="1"/>
</dbReference>
<accession>A0ABT2FHW4</accession>
<dbReference type="CDD" id="cd01347">
    <property type="entry name" value="ligand_gated_channel"/>
    <property type="match status" value="1"/>
</dbReference>
<evidence type="ECO:0000256" key="10">
    <source>
        <dbReference type="PROSITE-ProRule" id="PRU01360"/>
    </source>
</evidence>
<dbReference type="InterPro" id="IPR036942">
    <property type="entry name" value="Beta-barrel_TonB_sf"/>
</dbReference>
<dbReference type="InterPro" id="IPR012910">
    <property type="entry name" value="Plug_dom"/>
</dbReference>